<comment type="caution">
    <text evidence="1">The sequence shown here is derived from an EMBL/GenBank/DDBJ whole genome shotgun (WGS) entry which is preliminary data.</text>
</comment>
<reference evidence="1 2" key="1">
    <citation type="submission" date="2016-09" db="EMBL/GenBank/DDBJ databases">
        <title>Complete genome of Desulfosporosinus sp. OL.</title>
        <authorList>
            <person name="Mardanov A."/>
            <person name="Beletsky A."/>
            <person name="Panova A."/>
            <person name="Karnachuk O."/>
            <person name="Ravin N."/>
        </authorList>
    </citation>
    <scope>NUCLEOTIDE SEQUENCE [LARGE SCALE GENOMIC DNA]</scope>
    <source>
        <strain evidence="1 2">OL</strain>
    </source>
</reference>
<sequence length="37" mass="4102">MMAPFCGFFCIPKENLIPLIIKNTGKNTGTGTVFQIR</sequence>
<name>A0A1Q8QMC6_9FIRM</name>
<evidence type="ECO:0000313" key="1">
    <source>
        <dbReference type="EMBL" id="OLN28496.1"/>
    </source>
</evidence>
<protein>
    <submittedName>
        <fullName evidence="1">Uncharacterized protein</fullName>
    </submittedName>
</protein>
<organism evidence="1 2">
    <name type="scientific">Desulfosporosinus metallidurans</name>
    <dbReference type="NCBI Taxonomy" id="1888891"/>
    <lineage>
        <taxon>Bacteria</taxon>
        <taxon>Bacillati</taxon>
        <taxon>Bacillota</taxon>
        <taxon>Clostridia</taxon>
        <taxon>Eubacteriales</taxon>
        <taxon>Desulfitobacteriaceae</taxon>
        <taxon>Desulfosporosinus</taxon>
    </lineage>
</organism>
<accession>A0A1Q8QMC6</accession>
<dbReference type="AlphaFoldDB" id="A0A1Q8QMC6"/>
<keyword evidence="2" id="KW-1185">Reference proteome</keyword>
<evidence type="ECO:0000313" key="2">
    <source>
        <dbReference type="Proteomes" id="UP000186102"/>
    </source>
</evidence>
<dbReference type="Proteomes" id="UP000186102">
    <property type="component" value="Unassembled WGS sequence"/>
</dbReference>
<dbReference type="EMBL" id="MLBF01000042">
    <property type="protein sequence ID" value="OLN28496.1"/>
    <property type="molecule type" value="Genomic_DNA"/>
</dbReference>
<proteinExistence type="predicted"/>
<gene>
    <name evidence="1" type="ORF">DSOL_4009</name>
</gene>